<dbReference type="InterPro" id="IPR036343">
    <property type="entry name" value="GluRdtase_N_sf"/>
</dbReference>
<evidence type="ECO:0000256" key="11">
    <source>
        <dbReference type="PIRSR" id="PIRSR000445-3"/>
    </source>
</evidence>
<keyword evidence="5 8" id="KW-0560">Oxidoreductase</keyword>
<keyword evidence="4 8" id="KW-0521">NADP</keyword>
<dbReference type="GO" id="GO:0019353">
    <property type="term" value="P:protoporphyrinogen IX biosynthetic process from glutamate"/>
    <property type="evidence" value="ECO:0007669"/>
    <property type="project" value="TreeGrafter"/>
</dbReference>
<comment type="similarity">
    <text evidence="2 8 13">Belongs to the glutamyl-tRNA reductase family.</text>
</comment>
<dbReference type="AlphaFoldDB" id="E0XSQ1"/>
<dbReference type="InterPro" id="IPR015896">
    <property type="entry name" value="4pyrrol_synth_GluRdtase_dimer"/>
</dbReference>
<evidence type="ECO:0000256" key="12">
    <source>
        <dbReference type="PIRSR" id="PIRSR000445-4"/>
    </source>
</evidence>
<dbReference type="Pfam" id="PF00745">
    <property type="entry name" value="GlutR_dimer"/>
    <property type="match status" value="1"/>
</dbReference>
<dbReference type="GO" id="GO:0050661">
    <property type="term" value="F:NADP binding"/>
    <property type="evidence" value="ECO:0007669"/>
    <property type="project" value="InterPro"/>
</dbReference>
<evidence type="ECO:0000256" key="8">
    <source>
        <dbReference type="HAMAP-Rule" id="MF_00087"/>
    </source>
</evidence>
<dbReference type="Gene3D" id="3.40.50.720">
    <property type="entry name" value="NAD(P)-binding Rossmann-like Domain"/>
    <property type="match status" value="1"/>
</dbReference>
<evidence type="ECO:0000259" key="15">
    <source>
        <dbReference type="Pfam" id="PF01488"/>
    </source>
</evidence>
<feature type="domain" description="Tetrapyrrole biosynthesis glutamyl-tRNA reductase dimerisation" evidence="14">
    <location>
        <begin position="292"/>
        <end position="382"/>
    </location>
</feature>
<feature type="domain" description="Quinate/shikimate 5-dehydrogenase/glutamyl-tRNA reductase" evidence="15">
    <location>
        <begin position="145"/>
        <end position="278"/>
    </location>
</feature>
<evidence type="ECO:0000256" key="3">
    <source>
        <dbReference type="ARBA" id="ARBA00012970"/>
    </source>
</evidence>
<reference evidence="17" key="1">
    <citation type="journal article" date="2011" name="Environ. Microbiol.">
        <title>Time-series analyses of Monterey Bay coastal microbial picoplankton using a 'genome proxy' microarray.</title>
        <authorList>
            <person name="Rich V.I."/>
            <person name="Pham V.D."/>
            <person name="Eppley J."/>
            <person name="Shi Y."/>
            <person name="DeLong E.F."/>
        </authorList>
    </citation>
    <scope>NUCLEOTIDE SEQUENCE</scope>
</reference>
<evidence type="ECO:0000313" key="17">
    <source>
        <dbReference type="EMBL" id="ADI17442.1"/>
    </source>
</evidence>
<dbReference type="InterPro" id="IPR018214">
    <property type="entry name" value="GluRdtase_CS"/>
</dbReference>
<dbReference type="SUPFAM" id="SSF69075">
    <property type="entry name" value="Glutamyl tRNA-reductase dimerization domain"/>
    <property type="match status" value="1"/>
</dbReference>
<dbReference type="InterPro" id="IPR015895">
    <property type="entry name" value="4pyrrol_synth_GluRdtase_N"/>
</dbReference>
<accession>E0XSQ1</accession>
<feature type="binding site" evidence="8 10">
    <location>
        <begin position="22"/>
        <end position="25"/>
    </location>
    <ligand>
        <name>substrate</name>
    </ligand>
</feature>
<comment type="function">
    <text evidence="8">Catalyzes the NADPH-dependent reduction of glutamyl-tRNA(Glu) to glutamate 1-semialdehyde (GSA).</text>
</comment>
<dbReference type="HAMAP" id="MF_00087">
    <property type="entry name" value="Glu_tRNA_reductase"/>
    <property type="match status" value="1"/>
</dbReference>
<dbReference type="SUPFAM" id="SSF69742">
    <property type="entry name" value="Glutamyl tRNA-reductase catalytic, N-terminal domain"/>
    <property type="match status" value="1"/>
</dbReference>
<feature type="binding site" evidence="8 10">
    <location>
        <begin position="87"/>
        <end position="89"/>
    </location>
    <ligand>
        <name>substrate</name>
    </ligand>
</feature>
<evidence type="ECO:0000256" key="10">
    <source>
        <dbReference type="PIRSR" id="PIRSR000445-2"/>
    </source>
</evidence>
<dbReference type="InterPro" id="IPR006151">
    <property type="entry name" value="Shikm_DH/Glu-tRNA_Rdtase"/>
</dbReference>
<evidence type="ECO:0000259" key="14">
    <source>
        <dbReference type="Pfam" id="PF00745"/>
    </source>
</evidence>
<comment type="catalytic activity">
    <reaction evidence="7 8 13">
        <text>(S)-4-amino-5-oxopentanoate + tRNA(Glu) + NADP(+) = L-glutamyl-tRNA(Glu) + NADPH + H(+)</text>
        <dbReference type="Rhea" id="RHEA:12344"/>
        <dbReference type="Rhea" id="RHEA-COMP:9663"/>
        <dbReference type="Rhea" id="RHEA-COMP:9680"/>
        <dbReference type="ChEBI" id="CHEBI:15378"/>
        <dbReference type="ChEBI" id="CHEBI:57501"/>
        <dbReference type="ChEBI" id="CHEBI:57783"/>
        <dbReference type="ChEBI" id="CHEBI:58349"/>
        <dbReference type="ChEBI" id="CHEBI:78442"/>
        <dbReference type="ChEBI" id="CHEBI:78520"/>
        <dbReference type="EC" id="1.2.1.70"/>
    </reaction>
</comment>
<dbReference type="Gene3D" id="3.30.460.30">
    <property type="entry name" value="Glutamyl-tRNA reductase, N-terminal domain"/>
    <property type="match status" value="1"/>
</dbReference>
<dbReference type="PIRSF" id="PIRSF000445">
    <property type="entry name" value="4pyrrol_synth_GluRdtase"/>
    <property type="match status" value="1"/>
</dbReference>
<sequence>MLPEVYGRLAGGGIRQAVILSTCDRIEIQGADAEPERAVDVVRDVFKGAARGEEDTLENAVYTHFDTAAARHIMAVASSLDSQIVGEPQVLGQVRQAHRNSIAAGMSGHDLDDVLQAAYTASKRVRSETSIGERAVSIASAAVQIAEDLHGALNERSVLIVGLGEIADLIVRQLKAAGIERISMTGPGRRAEREALALGFHFVPFERLGEGLVRSDIAVTAVGIGRYLVEPAMVLDALRERRRRPILFLDGGVPADVDPDVHDIDDAFVYSLDDLEQVALQGKQEREAVATEAWQIVDSEVEKWHAGRAMREVVPTLVSLRESFDAARLEILTGRPGIDADEATRLLVNRLLHTPTLALREMTGDRDSKVAAKRLVARLFRLDLEDEGDS</sequence>
<dbReference type="PANTHER" id="PTHR43013">
    <property type="entry name" value="GLUTAMYL-TRNA REDUCTASE"/>
    <property type="match status" value="1"/>
</dbReference>
<evidence type="ECO:0000256" key="6">
    <source>
        <dbReference type="ARBA" id="ARBA00023244"/>
    </source>
</evidence>
<dbReference type="InterPro" id="IPR036291">
    <property type="entry name" value="NAD(P)-bd_dom_sf"/>
</dbReference>
<evidence type="ECO:0000256" key="4">
    <source>
        <dbReference type="ARBA" id="ARBA00022857"/>
    </source>
</evidence>
<dbReference type="InterPro" id="IPR036453">
    <property type="entry name" value="GluRdtase_dimer_dom_sf"/>
</dbReference>
<protein>
    <recommendedName>
        <fullName evidence="3 8">Glutamyl-tRNA reductase</fullName>
        <shortName evidence="8">GluTR</shortName>
        <ecNumber evidence="3 8">1.2.1.70</ecNumber>
    </recommendedName>
</protein>
<feature type="site" description="Important for activity" evidence="8 12">
    <location>
        <position position="72"/>
    </location>
</feature>
<comment type="domain">
    <text evidence="8">Possesses an unusual extended V-shaped dimeric structure with each monomer consisting of three distinct domains arranged along a curved 'spinal' alpha-helix. The N-terminal catalytic domain specifically recognizes the glutamate moiety of the substrate. The second domain is the NADPH-binding domain, and the third C-terminal domain is responsible for dimerization.</text>
</comment>
<feature type="active site" description="Nucleophile" evidence="8 9">
    <location>
        <position position="23"/>
    </location>
</feature>
<feature type="binding site" evidence="8 10">
    <location>
        <position position="93"/>
    </location>
    <ligand>
        <name>substrate</name>
    </ligand>
</feature>
<dbReference type="EMBL" id="GU474864">
    <property type="protein sequence ID" value="ADI17442.1"/>
    <property type="molecule type" value="Genomic_DNA"/>
</dbReference>
<proteinExistence type="inferred from homology"/>
<dbReference type="InterPro" id="IPR000343">
    <property type="entry name" value="4pyrrol_synth_GluRdtase"/>
</dbReference>
<evidence type="ECO:0000259" key="16">
    <source>
        <dbReference type="Pfam" id="PF05201"/>
    </source>
</evidence>
<dbReference type="GO" id="GO:0008883">
    <property type="term" value="F:glutamyl-tRNA reductase activity"/>
    <property type="evidence" value="ECO:0007669"/>
    <property type="project" value="UniProtKB-UniRule"/>
</dbReference>
<comment type="subunit">
    <text evidence="8">Homodimer.</text>
</comment>
<organism evidence="17">
    <name type="scientific">uncultured Rhodospirillales bacterium HF0070_31K06</name>
    <dbReference type="NCBI Taxonomy" id="710786"/>
    <lineage>
        <taxon>Bacteria</taxon>
        <taxon>Pseudomonadati</taxon>
        <taxon>Pseudomonadota</taxon>
        <taxon>Alphaproteobacteria</taxon>
        <taxon>Rhodospirillales</taxon>
        <taxon>environmental samples</taxon>
    </lineage>
</organism>
<dbReference type="Pfam" id="PF05201">
    <property type="entry name" value="GlutR_N"/>
    <property type="match status" value="1"/>
</dbReference>
<dbReference type="EC" id="1.2.1.70" evidence="3 8"/>
<dbReference type="SUPFAM" id="SSF51735">
    <property type="entry name" value="NAD(P)-binding Rossmann-fold domains"/>
    <property type="match status" value="1"/>
</dbReference>
<dbReference type="PROSITE" id="PS00747">
    <property type="entry name" value="GLUTR"/>
    <property type="match status" value="1"/>
</dbReference>
<name>E0XSQ1_9PROT</name>
<feature type="binding site" evidence="8 10">
    <location>
        <position position="82"/>
    </location>
    <ligand>
        <name>substrate</name>
    </ligand>
</feature>
<feature type="binding site" evidence="8 11">
    <location>
        <begin position="162"/>
        <end position="167"/>
    </location>
    <ligand>
        <name>NADP(+)</name>
        <dbReference type="ChEBI" id="CHEBI:58349"/>
    </ligand>
</feature>
<gene>
    <name evidence="8" type="primary">hemA</name>
</gene>
<evidence type="ECO:0000256" key="7">
    <source>
        <dbReference type="ARBA" id="ARBA00047464"/>
    </source>
</evidence>
<evidence type="ECO:0000256" key="1">
    <source>
        <dbReference type="ARBA" id="ARBA00005059"/>
    </source>
</evidence>
<evidence type="ECO:0000256" key="2">
    <source>
        <dbReference type="ARBA" id="ARBA00005916"/>
    </source>
</evidence>
<evidence type="ECO:0000256" key="13">
    <source>
        <dbReference type="RuleBase" id="RU000584"/>
    </source>
</evidence>
<dbReference type="PANTHER" id="PTHR43013:SF1">
    <property type="entry name" value="GLUTAMYL-TRNA REDUCTASE"/>
    <property type="match status" value="1"/>
</dbReference>
<feature type="domain" description="Glutamyl-tRNA reductase N-terminal" evidence="16">
    <location>
        <begin position="13"/>
        <end position="129"/>
    </location>
</feature>
<evidence type="ECO:0000256" key="5">
    <source>
        <dbReference type="ARBA" id="ARBA00023002"/>
    </source>
</evidence>
<dbReference type="NCBIfam" id="TIGR01035">
    <property type="entry name" value="hemA"/>
    <property type="match status" value="1"/>
</dbReference>
<dbReference type="Pfam" id="PF01488">
    <property type="entry name" value="Shikimate_DH"/>
    <property type="match status" value="1"/>
</dbReference>
<keyword evidence="6 8" id="KW-0627">Porphyrin biosynthesis</keyword>
<comment type="miscellaneous">
    <text evidence="8">During catalysis, the active site Cys acts as a nucleophile attacking the alpha-carbonyl group of tRNA-bound glutamate with the formation of a thioester intermediate between enzyme and glutamate, and the concomitant release of tRNA(Glu). The thioester intermediate is finally reduced by direct hydride transfer from NADPH, to form the product GSA.</text>
</comment>
<comment type="pathway">
    <text evidence="1 8 13">Porphyrin-containing compound metabolism; protoporphyrin-IX biosynthesis; 5-aminolevulinate from L-glutamyl-tRNA(Glu): step 1/2.</text>
</comment>
<dbReference type="UniPathway" id="UPA00251">
    <property type="reaction ID" value="UER00316"/>
</dbReference>
<evidence type="ECO:0000256" key="9">
    <source>
        <dbReference type="PIRSR" id="PIRSR000445-1"/>
    </source>
</evidence>